<dbReference type="InterPro" id="IPR005225">
    <property type="entry name" value="Small_GTP-bd"/>
</dbReference>
<protein>
    <recommendedName>
        <fullName evidence="10">tRNA modification GTPase MnmE</fullName>
        <ecNumber evidence="10">3.6.-.-</ecNumber>
    </recommendedName>
</protein>
<dbReference type="Gene3D" id="1.20.120.430">
    <property type="entry name" value="tRNA modification GTPase MnmE domain 2"/>
    <property type="match status" value="1"/>
</dbReference>
<dbReference type="InterPro" id="IPR027368">
    <property type="entry name" value="MnmE_dom2"/>
</dbReference>
<feature type="binding site" evidence="10">
    <location>
        <position position="252"/>
    </location>
    <ligand>
        <name>K(+)</name>
        <dbReference type="ChEBI" id="CHEBI:29103"/>
    </ligand>
</feature>
<dbReference type="SUPFAM" id="SSF116878">
    <property type="entry name" value="TrmE connector domain"/>
    <property type="match status" value="1"/>
</dbReference>
<dbReference type="PANTHER" id="PTHR42714">
    <property type="entry name" value="TRNA MODIFICATION GTPASE GTPBP3"/>
    <property type="match status" value="1"/>
</dbReference>
<dbReference type="GO" id="GO:0002098">
    <property type="term" value="P:tRNA wobble uridine modification"/>
    <property type="evidence" value="ECO:0007669"/>
    <property type="project" value="TreeGrafter"/>
</dbReference>
<evidence type="ECO:0000256" key="6">
    <source>
        <dbReference type="ARBA" id="ARBA00022801"/>
    </source>
</evidence>
<feature type="binding site" evidence="10">
    <location>
        <position position="23"/>
    </location>
    <ligand>
        <name>(6S)-5-formyl-5,6,7,8-tetrahydrofolate</name>
        <dbReference type="ChEBI" id="CHEBI:57457"/>
    </ligand>
</feature>
<sequence>MRDSSTIVAVATPAGQGAIAVIRLSGPDAIAIADKLFHSPSGKKLADQKANTIHFGKLENEEGEIDEVLVSIFRAPHSFTGEDSVEISCHGSVYIQQRVVEATLRAGAMLAQPGEFTQRAFLNGKFDLSQAEAVADLISSTNRASHRLAMNQMRGGFSKEIEHLREQLLTFTSLIELELDFSEEDVEFADRSNLRTLITTIISHIDKLAKTFSLGNAVKNGIPVAIVGNPNVGKSTLLNAMLNEDKAIVSEIAGTTRDVIEDTFTIKGISFRFIDTAGIRHTQDTIESLGIERTYKKIAQASIVLLLVDPTESEESIEHSVTNVFKRISDDQHLIVVLNKIDGATPALIDPLRARLKAKYDDRIDIVAISAKQRTNLEEVNRLLVEKAGLEQMSESSVIVTNMRHYEALVNTQEALERALEGLDSGISGDFLSQDIREAIFYLGQITGTISTDDILGTIFSKFCIGK</sequence>
<feature type="binding site" evidence="10">
    <location>
        <position position="235"/>
    </location>
    <ligand>
        <name>Mg(2+)</name>
        <dbReference type="ChEBI" id="CHEBI:18420"/>
    </ligand>
</feature>
<evidence type="ECO:0000256" key="9">
    <source>
        <dbReference type="ARBA" id="ARBA00023134"/>
    </source>
</evidence>
<keyword evidence="8 10" id="KW-0630">Potassium</keyword>
<dbReference type="Proteomes" id="UP000294830">
    <property type="component" value="Unassembled WGS sequence"/>
</dbReference>
<keyword evidence="14" id="KW-1185">Reference proteome</keyword>
<feature type="binding site" evidence="10">
    <location>
        <position position="250"/>
    </location>
    <ligand>
        <name>K(+)</name>
        <dbReference type="ChEBI" id="CHEBI:29103"/>
    </ligand>
</feature>
<dbReference type="FunFam" id="3.40.50.300:FF:001376">
    <property type="entry name" value="tRNA modification GTPase MnmE"/>
    <property type="match status" value="1"/>
</dbReference>
<dbReference type="EC" id="3.6.-.-" evidence="10"/>
<evidence type="ECO:0000256" key="8">
    <source>
        <dbReference type="ARBA" id="ARBA00022958"/>
    </source>
</evidence>
<evidence type="ECO:0000313" key="13">
    <source>
        <dbReference type="EMBL" id="TCN70722.1"/>
    </source>
</evidence>
<keyword evidence="3 10" id="KW-0819">tRNA processing</keyword>
<keyword evidence="2 10" id="KW-0963">Cytoplasm</keyword>
<dbReference type="NCBIfam" id="TIGR00450">
    <property type="entry name" value="mnmE_trmE_thdF"/>
    <property type="match status" value="1"/>
</dbReference>
<dbReference type="InterPro" id="IPR027266">
    <property type="entry name" value="TrmE/GcvT-like"/>
</dbReference>
<dbReference type="Gene3D" id="3.40.50.300">
    <property type="entry name" value="P-loop containing nucleotide triphosphate hydrolases"/>
    <property type="match status" value="1"/>
</dbReference>
<dbReference type="PROSITE" id="PS51709">
    <property type="entry name" value="G_TRME"/>
    <property type="match status" value="1"/>
</dbReference>
<keyword evidence="7 10" id="KW-0460">Magnesium</keyword>
<dbReference type="OrthoDB" id="9805918at2"/>
<evidence type="ECO:0000256" key="1">
    <source>
        <dbReference type="ARBA" id="ARBA00011043"/>
    </source>
</evidence>
<feature type="binding site" evidence="10">
    <location>
        <position position="255"/>
    </location>
    <ligand>
        <name>K(+)</name>
        <dbReference type="ChEBI" id="CHEBI:29103"/>
    </ligand>
</feature>
<dbReference type="GO" id="GO:0005829">
    <property type="term" value="C:cytosol"/>
    <property type="evidence" value="ECO:0007669"/>
    <property type="project" value="TreeGrafter"/>
</dbReference>
<dbReference type="Pfam" id="PF01926">
    <property type="entry name" value="MMR_HSR1"/>
    <property type="match status" value="1"/>
</dbReference>
<evidence type="ECO:0000256" key="2">
    <source>
        <dbReference type="ARBA" id="ARBA00022490"/>
    </source>
</evidence>
<dbReference type="EMBL" id="SLWB01000003">
    <property type="protein sequence ID" value="TCN70722.1"/>
    <property type="molecule type" value="Genomic_DNA"/>
</dbReference>
<keyword evidence="9 10" id="KW-0342">GTP-binding</keyword>
<keyword evidence="6 10" id="KW-0378">Hydrolase</keyword>
<dbReference type="Gene3D" id="3.30.1360.120">
    <property type="entry name" value="Probable tRNA modification gtpase trme, domain 1"/>
    <property type="match status" value="1"/>
</dbReference>
<feature type="binding site" evidence="10">
    <location>
        <begin position="231"/>
        <end position="236"/>
    </location>
    <ligand>
        <name>GTP</name>
        <dbReference type="ChEBI" id="CHEBI:37565"/>
    </ligand>
</feature>
<dbReference type="Pfam" id="PF10396">
    <property type="entry name" value="TrmE_N"/>
    <property type="match status" value="1"/>
</dbReference>
<evidence type="ECO:0000256" key="4">
    <source>
        <dbReference type="ARBA" id="ARBA00022723"/>
    </source>
</evidence>
<dbReference type="GO" id="GO:0030488">
    <property type="term" value="P:tRNA methylation"/>
    <property type="evidence" value="ECO:0007669"/>
    <property type="project" value="TreeGrafter"/>
</dbReference>
<comment type="cofactor">
    <cofactor evidence="10">
        <name>K(+)</name>
        <dbReference type="ChEBI" id="CHEBI:29103"/>
    </cofactor>
    <text evidence="10">Binds 1 potassium ion per subunit.</text>
</comment>
<dbReference type="CDD" id="cd14858">
    <property type="entry name" value="TrmE_N"/>
    <property type="match status" value="1"/>
</dbReference>
<name>A0A4R2ETC9_9BACT</name>
<feature type="binding site" evidence="10">
    <location>
        <begin position="250"/>
        <end position="256"/>
    </location>
    <ligand>
        <name>GTP</name>
        <dbReference type="ChEBI" id="CHEBI:37565"/>
    </ligand>
</feature>
<dbReference type="RefSeq" id="WP_131838578.1">
    <property type="nucleotide sequence ID" value="NZ_SLWB01000003.1"/>
</dbReference>
<evidence type="ECO:0000256" key="5">
    <source>
        <dbReference type="ARBA" id="ARBA00022741"/>
    </source>
</evidence>
<dbReference type="FunFam" id="3.30.1360.120:FF:000003">
    <property type="entry name" value="tRNA modification GTPase MnmE"/>
    <property type="match status" value="1"/>
</dbReference>
<accession>A0A4R2ETC9</accession>
<dbReference type="PRINTS" id="PR00449">
    <property type="entry name" value="RASTRNSFRMNG"/>
</dbReference>
<feature type="binding site" evidence="10">
    <location>
        <position position="256"/>
    </location>
    <ligand>
        <name>Mg(2+)</name>
        <dbReference type="ChEBI" id="CHEBI:18420"/>
    </ligand>
</feature>
<keyword evidence="4 10" id="KW-0479">Metal-binding</keyword>
<dbReference type="CDD" id="cd04164">
    <property type="entry name" value="trmE"/>
    <property type="match status" value="1"/>
</dbReference>
<comment type="caution">
    <text evidence="13">The sequence shown here is derived from an EMBL/GenBank/DDBJ whole genome shotgun (WGS) entry which is preliminary data.</text>
</comment>
<dbReference type="AlphaFoldDB" id="A0A4R2ETC9"/>
<organism evidence="13 14">
    <name type="scientific">Acetobacteroides hydrogenigenes</name>
    <dbReference type="NCBI Taxonomy" id="979970"/>
    <lineage>
        <taxon>Bacteria</taxon>
        <taxon>Pseudomonadati</taxon>
        <taxon>Bacteroidota</taxon>
        <taxon>Bacteroidia</taxon>
        <taxon>Bacteroidales</taxon>
        <taxon>Rikenellaceae</taxon>
        <taxon>Acetobacteroides</taxon>
    </lineage>
</organism>
<dbReference type="InterPro" id="IPR031168">
    <property type="entry name" value="G_TrmE"/>
</dbReference>
<dbReference type="Pfam" id="PF12631">
    <property type="entry name" value="MnmE_helical"/>
    <property type="match status" value="1"/>
</dbReference>
<gene>
    <name evidence="10" type="primary">mnmE</name>
    <name evidence="10" type="synonym">trmE</name>
    <name evidence="13" type="ORF">CLV25_103246</name>
</gene>
<dbReference type="NCBIfam" id="NF003661">
    <property type="entry name" value="PRK05291.1-3"/>
    <property type="match status" value="1"/>
</dbReference>
<feature type="binding site" evidence="10">
    <location>
        <position position="125"/>
    </location>
    <ligand>
        <name>(6S)-5-formyl-5,6,7,8-tetrahydrofolate</name>
        <dbReference type="ChEBI" id="CHEBI:57457"/>
    </ligand>
</feature>
<dbReference type="InterPro" id="IPR006073">
    <property type="entry name" value="GTP-bd"/>
</dbReference>
<feature type="binding site" evidence="10">
    <location>
        <position position="231"/>
    </location>
    <ligand>
        <name>K(+)</name>
        <dbReference type="ChEBI" id="CHEBI:29103"/>
    </ligand>
</feature>
<proteinExistence type="inferred from homology"/>
<dbReference type="InterPro" id="IPR018948">
    <property type="entry name" value="GTP-bd_TrmE_N"/>
</dbReference>
<evidence type="ECO:0000259" key="12">
    <source>
        <dbReference type="PROSITE" id="PS51709"/>
    </source>
</evidence>
<feature type="binding site" evidence="10">
    <location>
        <begin position="275"/>
        <end position="278"/>
    </location>
    <ligand>
        <name>GTP</name>
        <dbReference type="ChEBI" id="CHEBI:37565"/>
    </ligand>
</feature>
<dbReference type="HAMAP" id="MF_00379">
    <property type="entry name" value="GTPase_MnmE"/>
    <property type="match status" value="1"/>
</dbReference>
<comment type="function">
    <text evidence="10">Exhibits a very high intrinsic GTPase hydrolysis rate. Involved in the addition of a carboxymethylaminomethyl (cmnm) group at the wobble position (U34) of certain tRNAs, forming tRNA-cmnm(5)s(2)U34.</text>
</comment>
<dbReference type="InterPro" id="IPR027417">
    <property type="entry name" value="P-loop_NTPase"/>
</dbReference>
<feature type="binding site" evidence="10">
    <location>
        <position position="467"/>
    </location>
    <ligand>
        <name>(6S)-5-formyl-5,6,7,8-tetrahydrofolate</name>
        <dbReference type="ChEBI" id="CHEBI:57457"/>
    </ligand>
</feature>
<dbReference type="GO" id="GO:0005525">
    <property type="term" value="F:GTP binding"/>
    <property type="evidence" value="ECO:0007669"/>
    <property type="project" value="UniProtKB-UniRule"/>
</dbReference>
<evidence type="ECO:0000256" key="3">
    <source>
        <dbReference type="ARBA" id="ARBA00022694"/>
    </source>
</evidence>
<evidence type="ECO:0000256" key="11">
    <source>
        <dbReference type="RuleBase" id="RU003313"/>
    </source>
</evidence>
<evidence type="ECO:0000256" key="7">
    <source>
        <dbReference type="ARBA" id="ARBA00022842"/>
    </source>
</evidence>
<evidence type="ECO:0000313" key="14">
    <source>
        <dbReference type="Proteomes" id="UP000294830"/>
    </source>
</evidence>
<keyword evidence="5 10" id="KW-0547">Nucleotide-binding</keyword>
<comment type="caution">
    <text evidence="10">Lacks conserved residue(s) required for the propagation of feature annotation.</text>
</comment>
<comment type="subcellular location">
    <subcellularLocation>
        <location evidence="10">Cytoplasm</location>
    </subcellularLocation>
</comment>
<comment type="similarity">
    <text evidence="1 10 11">Belongs to the TRAFAC class TrmE-Era-EngA-EngB-Septin-like GTPase superfamily. TrmE GTPase family.</text>
</comment>
<dbReference type="InterPro" id="IPR004520">
    <property type="entry name" value="GTPase_MnmE"/>
</dbReference>
<feature type="domain" description="TrmE-type G" evidence="12">
    <location>
        <begin position="221"/>
        <end position="389"/>
    </location>
</feature>
<dbReference type="GO" id="GO:0042802">
    <property type="term" value="F:identical protein binding"/>
    <property type="evidence" value="ECO:0007669"/>
    <property type="project" value="UniProtKB-ARBA"/>
</dbReference>
<feature type="binding site" evidence="10">
    <location>
        <position position="86"/>
    </location>
    <ligand>
        <name>(6S)-5-formyl-5,6,7,8-tetrahydrofolate</name>
        <dbReference type="ChEBI" id="CHEBI:57457"/>
    </ligand>
</feature>
<dbReference type="InterPro" id="IPR025867">
    <property type="entry name" value="MnmE_helical"/>
</dbReference>
<comment type="subunit">
    <text evidence="10">Homodimer. Heterotetramer of two MnmE and two MnmG subunits.</text>
</comment>
<dbReference type="SUPFAM" id="SSF52540">
    <property type="entry name" value="P-loop containing nucleoside triphosphate hydrolases"/>
    <property type="match status" value="1"/>
</dbReference>
<evidence type="ECO:0000256" key="10">
    <source>
        <dbReference type="HAMAP-Rule" id="MF_00379"/>
    </source>
</evidence>
<dbReference type="GO" id="GO:0003924">
    <property type="term" value="F:GTPase activity"/>
    <property type="evidence" value="ECO:0007669"/>
    <property type="project" value="UniProtKB-UniRule"/>
</dbReference>
<reference evidence="13 14" key="1">
    <citation type="submission" date="2019-03" db="EMBL/GenBank/DDBJ databases">
        <title>Genomic Encyclopedia of Archaeal and Bacterial Type Strains, Phase II (KMG-II): from individual species to whole genera.</title>
        <authorList>
            <person name="Goeker M."/>
        </authorList>
    </citation>
    <scope>NUCLEOTIDE SEQUENCE [LARGE SCALE GENOMIC DNA]</scope>
    <source>
        <strain evidence="13 14">RL-C</strain>
    </source>
</reference>
<dbReference type="NCBIfam" id="TIGR00231">
    <property type="entry name" value="small_GTP"/>
    <property type="match status" value="1"/>
</dbReference>
<dbReference type="GO" id="GO:0046872">
    <property type="term" value="F:metal ion binding"/>
    <property type="evidence" value="ECO:0007669"/>
    <property type="project" value="UniProtKB-KW"/>
</dbReference>
<dbReference type="PANTHER" id="PTHR42714:SF2">
    <property type="entry name" value="TRNA MODIFICATION GTPASE GTPBP3, MITOCHONDRIAL"/>
    <property type="match status" value="1"/>
</dbReference>